<evidence type="ECO:0000259" key="2">
    <source>
        <dbReference type="Pfam" id="PF13511"/>
    </source>
</evidence>
<dbReference type="Pfam" id="PF13511">
    <property type="entry name" value="DUF4124"/>
    <property type="match status" value="1"/>
</dbReference>
<protein>
    <submittedName>
        <fullName evidence="3">DUF4124 domain-containing protein</fullName>
    </submittedName>
</protein>
<sequence>MITATCQAQYVWLDEKGNKQFSDMPPPVSVPAQKILKAPQKNNGSSTSATKTSTEQTKNEASNINEQLKKPATTASKNEEFNKRKIEQEEKDKKKAAEDQLSADKAQNCERARAYQKTIESGQRDYHDQPERRTRLHKRRPASTGTGRSSARVKGLQIEARRNR</sequence>
<feature type="compositionally biased region" description="Basic and acidic residues" evidence="1">
    <location>
        <begin position="122"/>
        <end position="133"/>
    </location>
</feature>
<dbReference type="KEGG" id="upi:EJG51_001880"/>
<accession>A0A6M4A1G8</accession>
<dbReference type="InterPro" id="IPR025392">
    <property type="entry name" value="DUF4124"/>
</dbReference>
<feature type="compositionally biased region" description="Polar residues" evidence="1">
    <location>
        <begin position="40"/>
        <end position="66"/>
    </location>
</feature>
<gene>
    <name evidence="3" type="ORF">EJG51_001880</name>
</gene>
<proteinExistence type="predicted"/>
<reference evidence="3 4" key="1">
    <citation type="journal article" date="2019" name="Int. J. Syst. Evol. Microbiol.">
        <title>Undibacterium piscinae sp. nov., isolated from Korean shiner intestine.</title>
        <authorList>
            <person name="Lee S.Y."/>
            <person name="Kang W."/>
            <person name="Kim P.S."/>
            <person name="Kim H.S."/>
            <person name="Sung H."/>
            <person name="Shin N.R."/>
            <person name="Whon T.W."/>
            <person name="Yun J.H."/>
            <person name="Lee J.Y."/>
            <person name="Lee J.Y."/>
            <person name="Jung M.J."/>
            <person name="Jeong Y.S."/>
            <person name="Tak E.J."/>
            <person name="Han J.E."/>
            <person name="Hyun D.W."/>
            <person name="Kang M.S."/>
            <person name="Lee K.E."/>
            <person name="Lee B.H."/>
            <person name="Bae J.W."/>
        </authorList>
    </citation>
    <scope>NUCLEOTIDE SEQUENCE [LARGE SCALE GENOMIC DNA]</scope>
    <source>
        <strain evidence="3 4">S11R28</strain>
    </source>
</reference>
<dbReference type="Proteomes" id="UP000274350">
    <property type="component" value="Chromosome"/>
</dbReference>
<evidence type="ECO:0000313" key="4">
    <source>
        <dbReference type="Proteomes" id="UP000274350"/>
    </source>
</evidence>
<name>A0A6M4A1G8_9BURK</name>
<organism evidence="3 4">
    <name type="scientific">Undibacterium piscinae</name>
    <dbReference type="NCBI Taxonomy" id="2495591"/>
    <lineage>
        <taxon>Bacteria</taxon>
        <taxon>Pseudomonadati</taxon>
        <taxon>Pseudomonadota</taxon>
        <taxon>Betaproteobacteria</taxon>
        <taxon>Burkholderiales</taxon>
        <taxon>Oxalobacteraceae</taxon>
        <taxon>Undibacterium</taxon>
    </lineage>
</organism>
<feature type="region of interest" description="Disordered" evidence="1">
    <location>
        <begin position="16"/>
        <end position="164"/>
    </location>
</feature>
<dbReference type="AlphaFoldDB" id="A0A6M4A1G8"/>
<dbReference type="EMBL" id="CP051152">
    <property type="protein sequence ID" value="QJQ04808.1"/>
    <property type="molecule type" value="Genomic_DNA"/>
</dbReference>
<feature type="domain" description="DUF4124" evidence="2">
    <location>
        <begin position="7"/>
        <end position="47"/>
    </location>
</feature>
<feature type="compositionally biased region" description="Basic and acidic residues" evidence="1">
    <location>
        <begin position="77"/>
        <end position="98"/>
    </location>
</feature>
<evidence type="ECO:0000313" key="3">
    <source>
        <dbReference type="EMBL" id="QJQ04808.1"/>
    </source>
</evidence>
<evidence type="ECO:0000256" key="1">
    <source>
        <dbReference type="SAM" id="MobiDB-lite"/>
    </source>
</evidence>
<keyword evidence="4" id="KW-1185">Reference proteome</keyword>